<evidence type="ECO:0000256" key="1">
    <source>
        <dbReference type="SAM" id="MobiDB-lite"/>
    </source>
</evidence>
<feature type="compositionally biased region" description="Low complexity" evidence="1">
    <location>
        <begin position="368"/>
        <end position="395"/>
    </location>
</feature>
<feature type="region of interest" description="Disordered" evidence="1">
    <location>
        <begin position="367"/>
        <end position="399"/>
    </location>
</feature>
<accession>A0AAN6VIM7</accession>
<feature type="region of interest" description="Disordered" evidence="1">
    <location>
        <begin position="109"/>
        <end position="128"/>
    </location>
</feature>
<dbReference type="SUPFAM" id="SSF53448">
    <property type="entry name" value="Nucleotide-diphospho-sugar transferases"/>
    <property type="match status" value="1"/>
</dbReference>
<gene>
    <name evidence="2" type="ORF">C8A00DRAFT_35349</name>
</gene>
<sequence length="510" mass="56878">MAKMMRLAVRSRYRLLLLALATLFVCSLLPGITQFSISTTSLRQWTTVISGWWEQNRGSQGGSQVPLEYEEIDFSRWKDPNAAPIKKTYKPAPEPALPVRDPFPLLSQNPPPSRSLLQAPKANRPPRRHYPEQTPLFVGFTRNWPQLLQCVVSYIAAGWPAEDIYVVENTGVVYANRESKLTLQNPFYLNHTQLAMLGVNVIITPTLLTFSQLQNFYLWTALERAHPHFFWTHQDLLVLSYENETTTTGTLYDNAVSILRHLTTTTPTTPNTSSSSESKNKKKWAHHFFAYDHLTLVNRDAVLSVGGWDTHIPFYTSDCDTYLRLRWAGFAQGESDMVGLILDVGSVLADLGALFRIGGARARVADYSSSGSSGLLSSSSGRGVESSSSSSFSSGAAVQGGDEDYVESWERLVEVGERMERDKYAGGNSLRNTWQGQQRGGQGEPFYRDADGFETGVQLMIDAGRSVFAEKWGHRGCGLDGTGMTGEDAWRLEKDWDEELEGRGFEGGSW</sequence>
<keyword evidence="3" id="KW-1185">Reference proteome</keyword>
<proteinExistence type="predicted"/>
<protein>
    <submittedName>
        <fullName evidence="2">Uncharacterized protein</fullName>
    </submittedName>
</protein>
<dbReference type="InterPro" id="IPR029044">
    <property type="entry name" value="Nucleotide-diphossugar_trans"/>
</dbReference>
<reference evidence="2" key="2">
    <citation type="submission" date="2023-05" db="EMBL/GenBank/DDBJ databases">
        <authorList>
            <consortium name="Lawrence Berkeley National Laboratory"/>
            <person name="Steindorff A."/>
            <person name="Hensen N."/>
            <person name="Bonometti L."/>
            <person name="Westerberg I."/>
            <person name="Brannstrom I.O."/>
            <person name="Guillou S."/>
            <person name="Cros-Aarteil S."/>
            <person name="Calhoun S."/>
            <person name="Haridas S."/>
            <person name="Kuo A."/>
            <person name="Mondo S."/>
            <person name="Pangilinan J."/>
            <person name="Riley R."/>
            <person name="Labutti K."/>
            <person name="Andreopoulos B."/>
            <person name="Lipzen A."/>
            <person name="Chen C."/>
            <person name="Yanf M."/>
            <person name="Daum C."/>
            <person name="Ng V."/>
            <person name="Clum A."/>
            <person name="Ohm R."/>
            <person name="Martin F."/>
            <person name="Silar P."/>
            <person name="Natvig D."/>
            <person name="Lalanne C."/>
            <person name="Gautier V."/>
            <person name="Ament-Velasquez S.L."/>
            <person name="Kruys A."/>
            <person name="Hutchinson M.I."/>
            <person name="Powell A.J."/>
            <person name="Barry K."/>
            <person name="Miller A.N."/>
            <person name="Grigoriev I.V."/>
            <person name="Debuchy R."/>
            <person name="Gladieux P."/>
            <person name="Thoren M.H."/>
            <person name="Johannesson H."/>
        </authorList>
    </citation>
    <scope>NUCLEOTIDE SEQUENCE</scope>
    <source>
        <strain evidence="2">CBS 538.74</strain>
    </source>
</reference>
<dbReference type="AlphaFoldDB" id="A0AAN6VIM7"/>
<comment type="caution">
    <text evidence="2">The sequence shown here is derived from an EMBL/GenBank/DDBJ whole genome shotgun (WGS) entry which is preliminary data.</text>
</comment>
<dbReference type="EMBL" id="MU856992">
    <property type="protein sequence ID" value="KAK4151979.1"/>
    <property type="molecule type" value="Genomic_DNA"/>
</dbReference>
<dbReference type="Proteomes" id="UP001302745">
    <property type="component" value="Unassembled WGS sequence"/>
</dbReference>
<name>A0AAN6VIM7_9PEZI</name>
<evidence type="ECO:0000313" key="3">
    <source>
        <dbReference type="Proteomes" id="UP001302745"/>
    </source>
</evidence>
<reference evidence="2" key="1">
    <citation type="journal article" date="2023" name="Mol. Phylogenet. Evol.">
        <title>Genome-scale phylogeny and comparative genomics of the fungal order Sordariales.</title>
        <authorList>
            <person name="Hensen N."/>
            <person name="Bonometti L."/>
            <person name="Westerberg I."/>
            <person name="Brannstrom I.O."/>
            <person name="Guillou S."/>
            <person name="Cros-Aarteil S."/>
            <person name="Calhoun S."/>
            <person name="Haridas S."/>
            <person name="Kuo A."/>
            <person name="Mondo S."/>
            <person name="Pangilinan J."/>
            <person name="Riley R."/>
            <person name="LaButti K."/>
            <person name="Andreopoulos B."/>
            <person name="Lipzen A."/>
            <person name="Chen C."/>
            <person name="Yan M."/>
            <person name="Daum C."/>
            <person name="Ng V."/>
            <person name="Clum A."/>
            <person name="Steindorff A."/>
            <person name="Ohm R.A."/>
            <person name="Martin F."/>
            <person name="Silar P."/>
            <person name="Natvig D.O."/>
            <person name="Lalanne C."/>
            <person name="Gautier V."/>
            <person name="Ament-Velasquez S.L."/>
            <person name="Kruys A."/>
            <person name="Hutchinson M.I."/>
            <person name="Powell A.J."/>
            <person name="Barry K."/>
            <person name="Miller A.N."/>
            <person name="Grigoriev I.V."/>
            <person name="Debuchy R."/>
            <person name="Gladieux P."/>
            <person name="Hiltunen Thoren M."/>
            <person name="Johannesson H."/>
        </authorList>
    </citation>
    <scope>NUCLEOTIDE SEQUENCE</scope>
    <source>
        <strain evidence="2">CBS 538.74</strain>
    </source>
</reference>
<organism evidence="2 3">
    <name type="scientific">Chaetomidium leptoderma</name>
    <dbReference type="NCBI Taxonomy" id="669021"/>
    <lineage>
        <taxon>Eukaryota</taxon>
        <taxon>Fungi</taxon>
        <taxon>Dikarya</taxon>
        <taxon>Ascomycota</taxon>
        <taxon>Pezizomycotina</taxon>
        <taxon>Sordariomycetes</taxon>
        <taxon>Sordariomycetidae</taxon>
        <taxon>Sordariales</taxon>
        <taxon>Chaetomiaceae</taxon>
        <taxon>Chaetomidium</taxon>
    </lineage>
</organism>
<evidence type="ECO:0000313" key="2">
    <source>
        <dbReference type="EMBL" id="KAK4151979.1"/>
    </source>
</evidence>